<organism evidence="1">
    <name type="scientific">marine metagenome</name>
    <dbReference type="NCBI Taxonomy" id="408172"/>
    <lineage>
        <taxon>unclassified sequences</taxon>
        <taxon>metagenomes</taxon>
        <taxon>ecological metagenomes</taxon>
    </lineage>
</organism>
<proteinExistence type="predicted"/>
<sequence>MDKNEEEARDFFKKYDSSIIEDSIVC</sequence>
<protein>
    <submittedName>
        <fullName evidence="1">Uncharacterized protein</fullName>
    </submittedName>
</protein>
<evidence type="ECO:0000313" key="1">
    <source>
        <dbReference type="EMBL" id="SVD16511.1"/>
    </source>
</evidence>
<dbReference type="EMBL" id="UINC01133524">
    <property type="protein sequence ID" value="SVD16511.1"/>
    <property type="molecule type" value="Genomic_DNA"/>
</dbReference>
<feature type="non-terminal residue" evidence="1">
    <location>
        <position position="26"/>
    </location>
</feature>
<name>A0A382T5D4_9ZZZZ</name>
<accession>A0A382T5D4</accession>
<reference evidence="1" key="1">
    <citation type="submission" date="2018-05" db="EMBL/GenBank/DDBJ databases">
        <authorList>
            <person name="Lanie J.A."/>
            <person name="Ng W.-L."/>
            <person name="Kazmierczak K.M."/>
            <person name="Andrzejewski T.M."/>
            <person name="Davidsen T.M."/>
            <person name="Wayne K.J."/>
            <person name="Tettelin H."/>
            <person name="Glass J.I."/>
            <person name="Rusch D."/>
            <person name="Podicherti R."/>
            <person name="Tsui H.-C.T."/>
            <person name="Winkler M.E."/>
        </authorList>
    </citation>
    <scope>NUCLEOTIDE SEQUENCE</scope>
</reference>
<gene>
    <name evidence="1" type="ORF">METZ01_LOCUS369365</name>
</gene>
<dbReference type="AlphaFoldDB" id="A0A382T5D4"/>